<evidence type="ECO:0000256" key="1">
    <source>
        <dbReference type="ARBA" id="ARBA00006484"/>
    </source>
</evidence>
<dbReference type="InterPro" id="IPR002347">
    <property type="entry name" value="SDR_fam"/>
</dbReference>
<dbReference type="EMBL" id="CP031264">
    <property type="protein sequence ID" value="AXI81688.1"/>
    <property type="molecule type" value="Genomic_DNA"/>
</dbReference>
<dbReference type="NCBIfam" id="NF009466">
    <property type="entry name" value="PRK12826.1-2"/>
    <property type="match status" value="1"/>
</dbReference>
<gene>
    <name evidence="5" type="ORF">C7M71_026875</name>
</gene>
<dbReference type="Pfam" id="PF13561">
    <property type="entry name" value="adh_short_C2"/>
    <property type="match status" value="1"/>
</dbReference>
<dbReference type="AlphaFoldDB" id="A0A345T6T3"/>
<dbReference type="GO" id="GO:0030497">
    <property type="term" value="P:fatty acid elongation"/>
    <property type="evidence" value="ECO:0007669"/>
    <property type="project" value="TreeGrafter"/>
</dbReference>
<comment type="similarity">
    <text evidence="1">Belongs to the short-chain dehydrogenases/reductases (SDR) family.</text>
</comment>
<dbReference type="RefSeq" id="WP_111489852.1">
    <property type="nucleotide sequence ID" value="NZ_CP031264.1"/>
</dbReference>
<reference evidence="6" key="1">
    <citation type="submission" date="2018-07" db="EMBL/GenBank/DDBJ databases">
        <title>Streptacidiphilus bronchialis DSM 106435 chromosome.</title>
        <authorList>
            <person name="Batra D."/>
            <person name="Gulvik C.A."/>
        </authorList>
    </citation>
    <scope>NUCLEOTIDE SEQUENCE [LARGE SCALE GENOMIC DNA]</scope>
    <source>
        <strain evidence="6">DSM 106435</strain>
    </source>
</reference>
<name>A0A345T6T3_9ACTN</name>
<dbReference type="PANTHER" id="PTHR42760:SF40">
    <property type="entry name" value="3-OXOACYL-[ACYL-CARRIER-PROTEIN] REDUCTASE, CHLOROPLASTIC"/>
    <property type="match status" value="1"/>
</dbReference>
<protein>
    <submittedName>
        <fullName evidence="5">3-oxoacyl-ACP reductase FabG</fullName>
        <ecNumber evidence="5">1.1.1.100</ecNumber>
    </submittedName>
</protein>
<dbReference type="NCBIfam" id="NF005559">
    <property type="entry name" value="PRK07231.1"/>
    <property type="match status" value="1"/>
</dbReference>
<dbReference type="PANTHER" id="PTHR42760">
    <property type="entry name" value="SHORT-CHAIN DEHYDROGENASES/REDUCTASES FAMILY MEMBER"/>
    <property type="match status" value="1"/>
</dbReference>
<keyword evidence="6" id="KW-1185">Reference proteome</keyword>
<evidence type="ECO:0000313" key="6">
    <source>
        <dbReference type="Proteomes" id="UP000249340"/>
    </source>
</evidence>
<sequence length="247" mass="25719">MGLLKGRAAVVTGAAQGIGRETARVFAQQGAHVVVSDVDTARAAETVAEITAEGGSAVAVRCDVTSEEEVRAVVARCVAEFGSLDVMVNNAGITRDATLRTMTLEDYQLVMDVHLRGAWLGTREAAAVMRGQGGGSIVNLSSLSAKVGNTGQTNYAAAKAGIVGLSKSAAKELGHRGVRVNAVQPGLIRTPMTAAMRQDIFEAREKDIPLQRAGDPREVANVILFLASDLSSYITGGVLEVTGGRLM</sequence>
<keyword evidence="2" id="KW-0521">NADP</keyword>
<dbReference type="SMART" id="SM00822">
    <property type="entry name" value="PKS_KR"/>
    <property type="match status" value="1"/>
</dbReference>
<dbReference type="GO" id="GO:0004316">
    <property type="term" value="F:3-oxoacyl-[acyl-carrier-protein] reductase (NADPH) activity"/>
    <property type="evidence" value="ECO:0007669"/>
    <property type="project" value="UniProtKB-EC"/>
</dbReference>
<dbReference type="OrthoDB" id="7064009at2"/>
<evidence type="ECO:0000256" key="2">
    <source>
        <dbReference type="ARBA" id="ARBA00022857"/>
    </source>
</evidence>
<dbReference type="PROSITE" id="PS00061">
    <property type="entry name" value="ADH_SHORT"/>
    <property type="match status" value="1"/>
</dbReference>
<dbReference type="InterPro" id="IPR036291">
    <property type="entry name" value="NAD(P)-bd_dom_sf"/>
</dbReference>
<dbReference type="SUPFAM" id="SSF51735">
    <property type="entry name" value="NAD(P)-binding Rossmann-fold domains"/>
    <property type="match status" value="1"/>
</dbReference>
<dbReference type="KEGG" id="stri:C7M71_026875"/>
<dbReference type="FunFam" id="3.40.50.720:FF:000115">
    <property type="entry name" value="3-oxoacyl-[acyl-carrier-protein] reductase FabG"/>
    <property type="match status" value="1"/>
</dbReference>
<dbReference type="Gene3D" id="3.40.50.720">
    <property type="entry name" value="NAD(P)-binding Rossmann-like Domain"/>
    <property type="match status" value="1"/>
</dbReference>
<dbReference type="Proteomes" id="UP000249340">
    <property type="component" value="Chromosome"/>
</dbReference>
<dbReference type="PRINTS" id="PR00081">
    <property type="entry name" value="GDHRDH"/>
</dbReference>
<keyword evidence="3 5" id="KW-0560">Oxidoreductase</keyword>
<dbReference type="NCBIfam" id="NF004198">
    <property type="entry name" value="PRK05653.1-3"/>
    <property type="match status" value="1"/>
</dbReference>
<evidence type="ECO:0000259" key="4">
    <source>
        <dbReference type="SMART" id="SM00822"/>
    </source>
</evidence>
<organism evidence="5 6">
    <name type="scientific">Peterkaempfera bronchialis</name>
    <dbReference type="NCBI Taxonomy" id="2126346"/>
    <lineage>
        <taxon>Bacteria</taxon>
        <taxon>Bacillati</taxon>
        <taxon>Actinomycetota</taxon>
        <taxon>Actinomycetes</taxon>
        <taxon>Kitasatosporales</taxon>
        <taxon>Streptomycetaceae</taxon>
        <taxon>Peterkaempfera</taxon>
    </lineage>
</organism>
<dbReference type="PRINTS" id="PR00080">
    <property type="entry name" value="SDRFAMILY"/>
</dbReference>
<accession>A0A345T6T3</accession>
<proteinExistence type="inferred from homology"/>
<evidence type="ECO:0000256" key="3">
    <source>
        <dbReference type="ARBA" id="ARBA00023002"/>
    </source>
</evidence>
<dbReference type="InterPro" id="IPR020904">
    <property type="entry name" value="Sc_DH/Rdtase_CS"/>
</dbReference>
<dbReference type="EC" id="1.1.1.100" evidence="5"/>
<feature type="domain" description="Ketoreductase" evidence="4">
    <location>
        <begin position="7"/>
        <end position="191"/>
    </location>
</feature>
<evidence type="ECO:0000313" key="5">
    <source>
        <dbReference type="EMBL" id="AXI81688.1"/>
    </source>
</evidence>
<dbReference type="InterPro" id="IPR057326">
    <property type="entry name" value="KR_dom"/>
</dbReference>